<dbReference type="Gene3D" id="6.10.140.1630">
    <property type="match status" value="1"/>
</dbReference>
<name>A0A6N2W4Z0_CITAM</name>
<proteinExistence type="predicted"/>
<gene>
    <name evidence="1" type="ORF">CALFYP1_04277</name>
</gene>
<dbReference type="AlphaFoldDB" id="A0A6N2W4Z0"/>
<evidence type="ECO:0000313" key="1">
    <source>
        <dbReference type="EMBL" id="VYT37370.1"/>
    </source>
</evidence>
<protein>
    <submittedName>
        <fullName evidence="1">Uncharacterized protein</fullName>
    </submittedName>
</protein>
<dbReference type="RefSeq" id="WP_156595464.1">
    <property type="nucleotide sequence ID" value="NZ_CACRTI010000004.1"/>
</dbReference>
<dbReference type="EMBL" id="CACRTI010000004">
    <property type="protein sequence ID" value="VYT37370.1"/>
    <property type="molecule type" value="Genomic_DNA"/>
</dbReference>
<reference evidence="1" key="1">
    <citation type="submission" date="2019-11" db="EMBL/GenBank/DDBJ databases">
        <authorList>
            <person name="Feng L."/>
        </authorList>
    </citation>
    <scope>NUCLEOTIDE SEQUENCE</scope>
    <source>
        <strain evidence="1">CAmalonaticusLFYP1</strain>
    </source>
</reference>
<accession>A0A6N2W4Z0</accession>
<sequence length="67" mass="6667">MPAIVVAQSGESVSVAKASETPVAATTSTAGTVKQMTFTAQLTAAPTQADFNSLLTKLIAAGHMASS</sequence>
<organism evidence="1">
    <name type="scientific">Citrobacter amalonaticus</name>
    <dbReference type="NCBI Taxonomy" id="35703"/>
    <lineage>
        <taxon>Bacteria</taxon>
        <taxon>Pseudomonadati</taxon>
        <taxon>Pseudomonadota</taxon>
        <taxon>Gammaproteobacteria</taxon>
        <taxon>Enterobacterales</taxon>
        <taxon>Enterobacteriaceae</taxon>
        <taxon>Citrobacter</taxon>
    </lineage>
</organism>